<gene>
    <name evidence="4" type="ORF">D9756_010047</name>
</gene>
<feature type="region of interest" description="Disordered" evidence="1">
    <location>
        <begin position="302"/>
        <end position="327"/>
    </location>
</feature>
<dbReference type="AlphaFoldDB" id="A0A8H5FR26"/>
<feature type="compositionally biased region" description="Basic and acidic residues" evidence="1">
    <location>
        <begin position="318"/>
        <end position="327"/>
    </location>
</feature>
<feature type="domain" description="DUF6534" evidence="3">
    <location>
        <begin position="170"/>
        <end position="255"/>
    </location>
</feature>
<name>A0A8H5FR26_9AGAR</name>
<dbReference type="OrthoDB" id="3231781at2759"/>
<feature type="transmembrane region" description="Helical" evidence="2">
    <location>
        <begin position="204"/>
        <end position="223"/>
    </location>
</feature>
<dbReference type="Proteomes" id="UP000559027">
    <property type="component" value="Unassembled WGS sequence"/>
</dbReference>
<feature type="transmembrane region" description="Helical" evidence="2">
    <location>
        <begin position="121"/>
        <end position="140"/>
    </location>
</feature>
<dbReference type="PANTHER" id="PTHR40465">
    <property type="entry name" value="CHROMOSOME 1, WHOLE GENOME SHOTGUN SEQUENCE"/>
    <property type="match status" value="1"/>
</dbReference>
<dbReference type="InterPro" id="IPR045339">
    <property type="entry name" value="DUF6534"/>
</dbReference>
<dbReference type="EMBL" id="JAACJO010000031">
    <property type="protein sequence ID" value="KAF5346480.1"/>
    <property type="molecule type" value="Genomic_DNA"/>
</dbReference>
<evidence type="ECO:0000259" key="3">
    <source>
        <dbReference type="Pfam" id="PF20152"/>
    </source>
</evidence>
<keyword evidence="5" id="KW-1185">Reference proteome</keyword>
<feature type="transmembrane region" description="Helical" evidence="2">
    <location>
        <begin position="12"/>
        <end position="37"/>
    </location>
</feature>
<keyword evidence="2" id="KW-1133">Transmembrane helix</keyword>
<feature type="transmembrane region" description="Helical" evidence="2">
    <location>
        <begin position="90"/>
        <end position="109"/>
    </location>
</feature>
<reference evidence="4 5" key="1">
    <citation type="journal article" date="2020" name="ISME J.">
        <title>Uncovering the hidden diversity of litter-decomposition mechanisms in mushroom-forming fungi.</title>
        <authorList>
            <person name="Floudas D."/>
            <person name="Bentzer J."/>
            <person name="Ahren D."/>
            <person name="Johansson T."/>
            <person name="Persson P."/>
            <person name="Tunlid A."/>
        </authorList>
    </citation>
    <scope>NUCLEOTIDE SEQUENCE [LARGE SCALE GENOMIC DNA]</scope>
    <source>
        <strain evidence="4 5">CBS 146.42</strain>
    </source>
</reference>
<accession>A0A8H5FR26</accession>
<feature type="transmembrane region" description="Helical" evidence="2">
    <location>
        <begin position="229"/>
        <end position="251"/>
    </location>
</feature>
<protein>
    <recommendedName>
        <fullName evidence="3">DUF6534 domain-containing protein</fullName>
    </recommendedName>
</protein>
<feature type="transmembrane region" description="Helical" evidence="2">
    <location>
        <begin position="160"/>
        <end position="184"/>
    </location>
</feature>
<keyword evidence="2" id="KW-0472">Membrane</keyword>
<evidence type="ECO:0000313" key="4">
    <source>
        <dbReference type="EMBL" id="KAF5346480.1"/>
    </source>
</evidence>
<keyword evidence="2" id="KW-0812">Transmembrane</keyword>
<dbReference type="PANTHER" id="PTHR40465:SF1">
    <property type="entry name" value="DUF6534 DOMAIN-CONTAINING PROTEIN"/>
    <property type="match status" value="1"/>
</dbReference>
<proteinExistence type="predicted"/>
<evidence type="ECO:0000313" key="5">
    <source>
        <dbReference type="Proteomes" id="UP000559027"/>
    </source>
</evidence>
<dbReference type="Pfam" id="PF20152">
    <property type="entry name" value="DUF6534"/>
    <property type="match status" value="1"/>
</dbReference>
<sequence length="327" mass="36449">MVGPAMTLGNTFGAFEVGTLIAVCLFGMVTVQTEFYFREFRDDKRWLKCSVALVWLLEAGHTVGVCFELYRTTIVYAGRPLEYNSFKGIGVATLLGGIITMIVQSFFSLRTWRLLPSPYRFIGLFCIIASVVRCGFSTWLSEIALTATSLVGYLVKNQWLITMLLSMGGALDVVVALSMMYFFLTKRKNALQTTTRVVDRLVGFTVRTGFLTSMTAIGALVAFQLAPNTYIWVGFYVCLAKLYTNAFLSALNARQELRRTMGTSGLVVENSTSNFERLTRRRPSISVVVDIQTERDIELQDNPVKWDHSATTPSSSSLEKESGVPFP</sequence>
<feature type="transmembrane region" description="Helical" evidence="2">
    <location>
        <begin position="49"/>
        <end position="70"/>
    </location>
</feature>
<organism evidence="4 5">
    <name type="scientific">Leucocoprinus leucothites</name>
    <dbReference type="NCBI Taxonomy" id="201217"/>
    <lineage>
        <taxon>Eukaryota</taxon>
        <taxon>Fungi</taxon>
        <taxon>Dikarya</taxon>
        <taxon>Basidiomycota</taxon>
        <taxon>Agaricomycotina</taxon>
        <taxon>Agaricomycetes</taxon>
        <taxon>Agaricomycetidae</taxon>
        <taxon>Agaricales</taxon>
        <taxon>Agaricineae</taxon>
        <taxon>Agaricaceae</taxon>
        <taxon>Leucocoprinus</taxon>
    </lineage>
</organism>
<comment type="caution">
    <text evidence="4">The sequence shown here is derived from an EMBL/GenBank/DDBJ whole genome shotgun (WGS) entry which is preliminary data.</text>
</comment>
<evidence type="ECO:0000256" key="1">
    <source>
        <dbReference type="SAM" id="MobiDB-lite"/>
    </source>
</evidence>
<evidence type="ECO:0000256" key="2">
    <source>
        <dbReference type="SAM" id="Phobius"/>
    </source>
</evidence>